<keyword evidence="3" id="KW-1185">Reference proteome</keyword>
<comment type="caution">
    <text evidence="2">The sequence shown here is derived from an EMBL/GenBank/DDBJ whole genome shotgun (WGS) entry which is preliminary data.</text>
</comment>
<dbReference type="EMBL" id="BONE01000012">
    <property type="protein sequence ID" value="GIF72567.1"/>
    <property type="molecule type" value="Genomic_DNA"/>
</dbReference>
<dbReference type="Proteomes" id="UP000604117">
    <property type="component" value="Unassembled WGS sequence"/>
</dbReference>
<evidence type="ECO:0000313" key="3">
    <source>
        <dbReference type="Proteomes" id="UP000604117"/>
    </source>
</evidence>
<feature type="compositionally biased region" description="Basic residues" evidence="1">
    <location>
        <begin position="64"/>
        <end position="75"/>
    </location>
</feature>
<sequence length="81" mass="8909">MIEEVAEADGEGEHPVEAVLERRHQYARPAHTSSTGIGLPGLPSNAYPPTAPKNSTTNSTPRATRTRRRLARAGKRQAWYD</sequence>
<organism evidence="2 3">
    <name type="scientific">Asanoa siamensis</name>
    <dbReference type="NCBI Taxonomy" id="926357"/>
    <lineage>
        <taxon>Bacteria</taxon>
        <taxon>Bacillati</taxon>
        <taxon>Actinomycetota</taxon>
        <taxon>Actinomycetes</taxon>
        <taxon>Micromonosporales</taxon>
        <taxon>Micromonosporaceae</taxon>
        <taxon>Asanoa</taxon>
    </lineage>
</organism>
<feature type="region of interest" description="Disordered" evidence="1">
    <location>
        <begin position="28"/>
        <end position="81"/>
    </location>
</feature>
<accession>A0ABQ4CMQ8</accession>
<reference evidence="2 3" key="1">
    <citation type="submission" date="2021-01" db="EMBL/GenBank/DDBJ databases">
        <title>Whole genome shotgun sequence of Asanoa siamensis NBRC 107932.</title>
        <authorList>
            <person name="Komaki H."/>
            <person name="Tamura T."/>
        </authorList>
    </citation>
    <scope>NUCLEOTIDE SEQUENCE [LARGE SCALE GENOMIC DNA]</scope>
    <source>
        <strain evidence="2 3">NBRC 107932</strain>
    </source>
</reference>
<evidence type="ECO:0000313" key="2">
    <source>
        <dbReference type="EMBL" id="GIF72567.1"/>
    </source>
</evidence>
<name>A0ABQ4CMQ8_9ACTN</name>
<proteinExistence type="predicted"/>
<protein>
    <submittedName>
        <fullName evidence="2">Uncharacterized protein</fullName>
    </submittedName>
</protein>
<gene>
    <name evidence="2" type="ORF">Asi02nite_20850</name>
</gene>
<evidence type="ECO:0000256" key="1">
    <source>
        <dbReference type="SAM" id="MobiDB-lite"/>
    </source>
</evidence>